<dbReference type="Pfam" id="PF07603">
    <property type="entry name" value="Lcl_C"/>
    <property type="match status" value="1"/>
</dbReference>
<gene>
    <name evidence="3" type="ORF">HELGO_WM33139</name>
</gene>
<reference evidence="3" key="1">
    <citation type="submission" date="2020-01" db="EMBL/GenBank/DDBJ databases">
        <authorList>
            <person name="Meier V. D."/>
            <person name="Meier V D."/>
        </authorList>
    </citation>
    <scope>NUCLEOTIDE SEQUENCE</scope>
    <source>
        <strain evidence="3">HLG_WM_MAG_03</strain>
    </source>
</reference>
<name>A0A6S6SER1_9BACT</name>
<evidence type="ECO:0000313" key="3">
    <source>
        <dbReference type="EMBL" id="CAA6801465.1"/>
    </source>
</evidence>
<dbReference type="InterPro" id="IPR029030">
    <property type="entry name" value="Caspase-like_dom_sf"/>
</dbReference>
<dbReference type="InterPro" id="IPR011600">
    <property type="entry name" value="Pept_C14_caspase"/>
</dbReference>
<dbReference type="PANTHER" id="PTHR22576">
    <property type="entry name" value="MUCOSA ASSOCIATED LYMPHOID TISSUE LYMPHOMA TRANSLOCATION PROTEIN 1/PARACASPASE"/>
    <property type="match status" value="1"/>
</dbReference>
<dbReference type="InterPro" id="IPR011460">
    <property type="entry name" value="Lcl_C"/>
</dbReference>
<feature type="domain" description="Peptidase C14 caspase" evidence="1">
    <location>
        <begin position="19"/>
        <end position="240"/>
    </location>
</feature>
<sequence>MRFIITLLLITNFLSAGDKIALLIGNNDYSFQPLDNPLNDVDGIYKTLSEIGFKSSNITVLKNKSQNEMKKALFEFEQKASKAEIALIYFSGHGMQVNNTNYMFPANTTATKPIHLEGLVNLNFFIQSASSAKYGIVLVDACRNNPLVKYFQNGKHKGSTAKKGLGQVTPIAGQVVIGFATSAGDTADDGSGNMSPYARALSVRLKEKDDIRNILGKVGNDVSGKYEQNPIYRANLASSVYLSQNKIKILKPKIEIVKKINSTSQLIVASQMKGRSIIGGKVWQDEKTIKRFNWEEAIKYCNNLTLHDDSNWRLPTPKELKELYENKEKLKFFDDYFYWTSTSSNKKSNSAWVVAFDAGFSGTHRKNYKLNTRCIKK</sequence>
<dbReference type="Pfam" id="PF00656">
    <property type="entry name" value="Peptidase_C14"/>
    <property type="match status" value="1"/>
</dbReference>
<organism evidence="3">
    <name type="scientific">uncultured Sulfurovum sp</name>
    <dbReference type="NCBI Taxonomy" id="269237"/>
    <lineage>
        <taxon>Bacteria</taxon>
        <taxon>Pseudomonadati</taxon>
        <taxon>Campylobacterota</taxon>
        <taxon>Epsilonproteobacteria</taxon>
        <taxon>Campylobacterales</taxon>
        <taxon>Sulfurovaceae</taxon>
        <taxon>Sulfurovum</taxon>
        <taxon>environmental samples</taxon>
    </lineage>
</organism>
<feature type="domain" description="Lcl C-terminal" evidence="2">
    <location>
        <begin position="282"/>
        <end position="375"/>
    </location>
</feature>
<dbReference type="GO" id="GO:0004197">
    <property type="term" value="F:cysteine-type endopeptidase activity"/>
    <property type="evidence" value="ECO:0007669"/>
    <property type="project" value="InterPro"/>
</dbReference>
<dbReference type="GO" id="GO:0006508">
    <property type="term" value="P:proteolysis"/>
    <property type="evidence" value="ECO:0007669"/>
    <property type="project" value="InterPro"/>
</dbReference>
<dbReference type="EMBL" id="CACVAR010000085">
    <property type="protein sequence ID" value="CAA6801465.1"/>
    <property type="molecule type" value="Genomic_DNA"/>
</dbReference>
<dbReference type="InterPro" id="IPR052039">
    <property type="entry name" value="Caspase-related_regulators"/>
</dbReference>
<dbReference type="SUPFAM" id="SSF52129">
    <property type="entry name" value="Caspase-like"/>
    <property type="match status" value="1"/>
</dbReference>
<dbReference type="Gene3D" id="3.40.50.1460">
    <property type="match status" value="1"/>
</dbReference>
<accession>A0A6S6SER1</accession>
<evidence type="ECO:0000259" key="2">
    <source>
        <dbReference type="Pfam" id="PF07603"/>
    </source>
</evidence>
<proteinExistence type="predicted"/>
<dbReference type="PANTHER" id="PTHR22576:SF37">
    <property type="entry name" value="MUCOSA-ASSOCIATED LYMPHOID TISSUE LYMPHOMA TRANSLOCATION PROTEIN 1"/>
    <property type="match status" value="1"/>
</dbReference>
<evidence type="ECO:0000259" key="1">
    <source>
        <dbReference type="Pfam" id="PF00656"/>
    </source>
</evidence>
<protein>
    <submittedName>
        <fullName evidence="3">MORN repeat protein</fullName>
    </submittedName>
</protein>
<dbReference type="AlphaFoldDB" id="A0A6S6SER1"/>